<comment type="caution">
    <text evidence="1">The sequence shown here is derived from an EMBL/GenBank/DDBJ whole genome shotgun (WGS) entry which is preliminary data.</text>
</comment>
<dbReference type="EMBL" id="NBTY01000169">
    <property type="protein sequence ID" value="OTP68682.1"/>
    <property type="molecule type" value="Genomic_DNA"/>
</dbReference>
<evidence type="ECO:0000313" key="1">
    <source>
        <dbReference type="EMBL" id="OTP68682.1"/>
    </source>
</evidence>
<organism evidence="1 2">
    <name type="scientific">Caballeronia sordidicola</name>
    <name type="common">Burkholderia sordidicola</name>
    <dbReference type="NCBI Taxonomy" id="196367"/>
    <lineage>
        <taxon>Bacteria</taxon>
        <taxon>Pseudomonadati</taxon>
        <taxon>Pseudomonadota</taxon>
        <taxon>Betaproteobacteria</taxon>
        <taxon>Burkholderiales</taxon>
        <taxon>Burkholderiaceae</taxon>
        <taxon>Caballeronia</taxon>
    </lineage>
</organism>
<dbReference type="Proteomes" id="UP000194546">
    <property type="component" value="Unassembled WGS sequence"/>
</dbReference>
<sequence length="58" mass="6647">MESVINYAGRLPEASLKVDQLHQFLVDNIEQASSAKNNVTTNFFKLVCIYDLLQFKQL</sequence>
<dbReference type="AlphaFoldDB" id="A0A242MBU4"/>
<gene>
    <name evidence="1" type="ORF">PAMC26510_28920</name>
</gene>
<evidence type="ECO:0000313" key="2">
    <source>
        <dbReference type="Proteomes" id="UP000194546"/>
    </source>
</evidence>
<protein>
    <submittedName>
        <fullName evidence="1">Uncharacterized protein</fullName>
    </submittedName>
</protein>
<reference evidence="1 2" key="1">
    <citation type="submission" date="2017-03" db="EMBL/GenBank/DDBJ databases">
        <title>Genome analysis of strain PAMC 26510.</title>
        <authorList>
            <person name="Oh H.-M."/>
            <person name="Yang J.-A."/>
        </authorList>
    </citation>
    <scope>NUCLEOTIDE SEQUENCE [LARGE SCALE GENOMIC DNA]</scope>
    <source>
        <strain evidence="1 2">PAMC 26510</strain>
    </source>
</reference>
<proteinExistence type="predicted"/>
<accession>A0A242MBU4</accession>
<name>A0A242MBU4_CABSO</name>